<proteinExistence type="predicted"/>
<comment type="caution">
    <text evidence="1">The sequence shown here is derived from an EMBL/GenBank/DDBJ whole genome shotgun (WGS) entry which is preliminary data.</text>
</comment>
<dbReference type="Proteomes" id="UP001202281">
    <property type="component" value="Unassembled WGS sequence"/>
</dbReference>
<accession>A0ABT0BWH3</accession>
<organism evidence="1 2">
    <name type="scientific">Novosphingobium beihaiensis</name>
    <dbReference type="NCBI Taxonomy" id="2930389"/>
    <lineage>
        <taxon>Bacteria</taxon>
        <taxon>Pseudomonadati</taxon>
        <taxon>Pseudomonadota</taxon>
        <taxon>Alphaproteobacteria</taxon>
        <taxon>Sphingomonadales</taxon>
        <taxon>Sphingomonadaceae</taxon>
        <taxon>Novosphingobium</taxon>
    </lineage>
</organism>
<dbReference type="EMBL" id="JALHLG010000082">
    <property type="protein sequence ID" value="MCJ2189243.1"/>
    <property type="molecule type" value="Genomic_DNA"/>
</dbReference>
<sequence length="84" mass="9626">MNGLDIQSSVMTDGHRMSSPWMAPNFGWSQPDPAFFVVMSGGWEGLTPKGRDRARAEMNRLGRWLLTPPNDRNENEVFFEDVWP</sequence>
<gene>
    <name evidence="1" type="ORF">MTR66_20855</name>
</gene>
<keyword evidence="2" id="KW-1185">Reference proteome</keyword>
<dbReference type="RefSeq" id="WP_243924623.1">
    <property type="nucleotide sequence ID" value="NZ_JALHLG010000082.1"/>
</dbReference>
<protein>
    <submittedName>
        <fullName evidence="1">Uncharacterized protein</fullName>
    </submittedName>
</protein>
<name>A0ABT0BWH3_9SPHN</name>
<reference evidence="1 2" key="1">
    <citation type="submission" date="2022-04" db="EMBL/GenBank/DDBJ databases">
        <title>Identification of a novel bacterium isolated from mangrove sediments.</title>
        <authorList>
            <person name="Pan X."/>
        </authorList>
    </citation>
    <scope>NUCLEOTIDE SEQUENCE [LARGE SCALE GENOMIC DNA]</scope>
    <source>
        <strain evidence="1 2">B2638</strain>
    </source>
</reference>
<evidence type="ECO:0000313" key="1">
    <source>
        <dbReference type="EMBL" id="MCJ2189243.1"/>
    </source>
</evidence>
<evidence type="ECO:0000313" key="2">
    <source>
        <dbReference type="Proteomes" id="UP001202281"/>
    </source>
</evidence>